<proteinExistence type="predicted"/>
<dbReference type="GO" id="GO:0045927">
    <property type="term" value="P:positive regulation of growth"/>
    <property type="evidence" value="ECO:0007669"/>
    <property type="project" value="InterPro"/>
</dbReference>
<dbReference type="EMBL" id="VAHF01000002">
    <property type="protein sequence ID" value="TXG68961.1"/>
    <property type="molecule type" value="Genomic_DNA"/>
</dbReference>
<dbReference type="InterPro" id="IPR007700">
    <property type="entry name" value="DUF668"/>
</dbReference>
<evidence type="ECO:0000313" key="2">
    <source>
        <dbReference type="EMBL" id="TXG68961.1"/>
    </source>
</evidence>
<comment type="caution">
    <text evidence="2">The sequence shown here is derived from an EMBL/GenBank/DDBJ whole genome shotgun (WGS) entry which is preliminary data.</text>
</comment>
<reference evidence="3" key="1">
    <citation type="journal article" date="2019" name="Gigascience">
        <title>De novo genome assembly of the endangered Acer yangbiense, a plant species with extremely small populations endemic to Yunnan Province, China.</title>
        <authorList>
            <person name="Yang J."/>
            <person name="Wariss H.M."/>
            <person name="Tao L."/>
            <person name="Zhang R."/>
            <person name="Yun Q."/>
            <person name="Hollingsworth P."/>
            <person name="Dao Z."/>
            <person name="Luo G."/>
            <person name="Guo H."/>
            <person name="Ma Y."/>
            <person name="Sun W."/>
        </authorList>
    </citation>
    <scope>NUCLEOTIDE SEQUENCE [LARGE SCALE GENOMIC DNA]</scope>
    <source>
        <strain evidence="3">cv. Malutang</strain>
    </source>
</reference>
<evidence type="ECO:0000259" key="1">
    <source>
        <dbReference type="Pfam" id="PF05003"/>
    </source>
</evidence>
<accession>A0A5C7IIK2</accession>
<dbReference type="OrthoDB" id="1737747at2759"/>
<sequence>MCLVFHCVGKRQEEEAQGSQNSKLDSSKSNVKWQSFNSSKSNVRAQKDFASFGGHDPITFFAFRSSLADHGFIQFTRCVDIRIMNQLQERKEQGEHQKKEFSLDGKSETSFGHDPITFFAFRSSLANHGFILFTSDVLNVNIQIMNQLLRKIASVEPEKIPQRLGVAGLALHYANIINQIDNIAAKQDYEIEKLNERDCEPFRNMDFVECWVYAILKEQLPEVFIYYDNIPGEQQE</sequence>
<evidence type="ECO:0000313" key="3">
    <source>
        <dbReference type="Proteomes" id="UP000323000"/>
    </source>
</evidence>
<dbReference type="AlphaFoldDB" id="A0A5C7IIK2"/>
<dbReference type="Proteomes" id="UP000323000">
    <property type="component" value="Chromosome 2"/>
</dbReference>
<organism evidence="2 3">
    <name type="scientific">Acer yangbiense</name>
    <dbReference type="NCBI Taxonomy" id="1000413"/>
    <lineage>
        <taxon>Eukaryota</taxon>
        <taxon>Viridiplantae</taxon>
        <taxon>Streptophyta</taxon>
        <taxon>Embryophyta</taxon>
        <taxon>Tracheophyta</taxon>
        <taxon>Spermatophyta</taxon>
        <taxon>Magnoliopsida</taxon>
        <taxon>eudicotyledons</taxon>
        <taxon>Gunneridae</taxon>
        <taxon>Pentapetalae</taxon>
        <taxon>rosids</taxon>
        <taxon>malvids</taxon>
        <taxon>Sapindales</taxon>
        <taxon>Sapindaceae</taxon>
        <taxon>Hippocastanoideae</taxon>
        <taxon>Acereae</taxon>
        <taxon>Acer</taxon>
    </lineage>
</organism>
<dbReference type="Pfam" id="PF05003">
    <property type="entry name" value="DUF668"/>
    <property type="match status" value="1"/>
</dbReference>
<protein>
    <recommendedName>
        <fullName evidence="1">DUF668 domain-containing protein</fullName>
    </recommendedName>
</protein>
<keyword evidence="3" id="KW-1185">Reference proteome</keyword>
<feature type="domain" description="DUF668" evidence="1">
    <location>
        <begin position="163"/>
        <end position="197"/>
    </location>
</feature>
<gene>
    <name evidence="2" type="ORF">EZV62_003896</name>
</gene>
<name>A0A5C7IIK2_9ROSI</name>